<dbReference type="EMBL" id="JARKIF010000004">
    <property type="protein sequence ID" value="KAJ7642162.1"/>
    <property type="molecule type" value="Genomic_DNA"/>
</dbReference>
<dbReference type="Proteomes" id="UP001221142">
    <property type="component" value="Unassembled WGS sequence"/>
</dbReference>
<organism evidence="2 3">
    <name type="scientific">Roridomyces roridus</name>
    <dbReference type="NCBI Taxonomy" id="1738132"/>
    <lineage>
        <taxon>Eukaryota</taxon>
        <taxon>Fungi</taxon>
        <taxon>Dikarya</taxon>
        <taxon>Basidiomycota</taxon>
        <taxon>Agaricomycotina</taxon>
        <taxon>Agaricomycetes</taxon>
        <taxon>Agaricomycetidae</taxon>
        <taxon>Agaricales</taxon>
        <taxon>Marasmiineae</taxon>
        <taxon>Mycenaceae</taxon>
        <taxon>Roridomyces</taxon>
    </lineage>
</organism>
<evidence type="ECO:0000256" key="1">
    <source>
        <dbReference type="SAM" id="MobiDB-lite"/>
    </source>
</evidence>
<gene>
    <name evidence="2" type="ORF">FB45DRAFT_1126500</name>
</gene>
<reference evidence="2" key="1">
    <citation type="submission" date="2023-03" db="EMBL/GenBank/DDBJ databases">
        <title>Massive genome expansion in bonnet fungi (Mycena s.s.) driven by repeated elements and novel gene families across ecological guilds.</title>
        <authorList>
            <consortium name="Lawrence Berkeley National Laboratory"/>
            <person name="Harder C.B."/>
            <person name="Miyauchi S."/>
            <person name="Viragh M."/>
            <person name="Kuo A."/>
            <person name="Thoen E."/>
            <person name="Andreopoulos B."/>
            <person name="Lu D."/>
            <person name="Skrede I."/>
            <person name="Drula E."/>
            <person name="Henrissat B."/>
            <person name="Morin E."/>
            <person name="Kohler A."/>
            <person name="Barry K."/>
            <person name="LaButti K."/>
            <person name="Morin E."/>
            <person name="Salamov A."/>
            <person name="Lipzen A."/>
            <person name="Mereny Z."/>
            <person name="Hegedus B."/>
            <person name="Baldrian P."/>
            <person name="Stursova M."/>
            <person name="Weitz H."/>
            <person name="Taylor A."/>
            <person name="Grigoriev I.V."/>
            <person name="Nagy L.G."/>
            <person name="Martin F."/>
            <person name="Kauserud H."/>
        </authorList>
    </citation>
    <scope>NUCLEOTIDE SEQUENCE</scope>
    <source>
        <strain evidence="2">9284</strain>
    </source>
</reference>
<feature type="region of interest" description="Disordered" evidence="1">
    <location>
        <begin position="174"/>
        <end position="288"/>
    </location>
</feature>
<proteinExistence type="predicted"/>
<evidence type="ECO:0000313" key="3">
    <source>
        <dbReference type="Proteomes" id="UP001221142"/>
    </source>
</evidence>
<comment type="caution">
    <text evidence="2">The sequence shown here is derived from an EMBL/GenBank/DDBJ whole genome shotgun (WGS) entry which is preliminary data.</text>
</comment>
<feature type="compositionally biased region" description="Basic and acidic residues" evidence="1">
    <location>
        <begin position="98"/>
        <end position="120"/>
    </location>
</feature>
<keyword evidence="3" id="KW-1185">Reference proteome</keyword>
<dbReference type="AlphaFoldDB" id="A0AAD7CB33"/>
<sequence length="333" mass="37257">MAVVRRMNRVQMIASSDLDGGVQVIRKLNDKRKARQKTRLVMPATAKRRQQMSNGIRFDFEKPTAAWDNFESLDIRGCNWGAAGGKQEFSSNVTVPDERQGQKNHLHRDQHSQTEWRLRSGEASAPAAGERCMPKRAQYREAGIWLDRHHRHGDETHPSRDPKGMGFVRALTEEADKGQAEPATQRKLSDAQESVPEAKRPGAQSPARNRPGIPKKCSSSATFPEGATGCRKRTASVLSKEGNCSRNGRRSQPGRGRKQGRAGRPRARAIRRNQAREQRAGERMGEHAARRAPAFGWYHANKCDTSRTLATDRYSCITVQSVNDQPAIHQNPV</sequence>
<feature type="region of interest" description="Disordered" evidence="1">
    <location>
        <begin position="98"/>
        <end position="132"/>
    </location>
</feature>
<feature type="compositionally biased region" description="Basic and acidic residues" evidence="1">
    <location>
        <begin position="274"/>
        <end position="288"/>
    </location>
</feature>
<evidence type="ECO:0000313" key="2">
    <source>
        <dbReference type="EMBL" id="KAJ7642162.1"/>
    </source>
</evidence>
<name>A0AAD7CB33_9AGAR</name>
<accession>A0AAD7CB33</accession>
<protein>
    <submittedName>
        <fullName evidence="2">Uncharacterized protein</fullName>
    </submittedName>
</protein>
<feature type="compositionally biased region" description="Basic residues" evidence="1">
    <location>
        <begin position="255"/>
        <end position="273"/>
    </location>
</feature>